<proteinExistence type="predicted"/>
<dbReference type="AlphaFoldDB" id="A0A6S7FXD2"/>
<evidence type="ECO:0000313" key="2">
    <source>
        <dbReference type="Proteomes" id="UP001152795"/>
    </source>
</evidence>
<reference evidence="1" key="1">
    <citation type="submission" date="2020-04" db="EMBL/GenBank/DDBJ databases">
        <authorList>
            <person name="Alioto T."/>
            <person name="Alioto T."/>
            <person name="Gomez Garrido J."/>
        </authorList>
    </citation>
    <scope>NUCLEOTIDE SEQUENCE</scope>
    <source>
        <strain evidence="1">A484AB</strain>
    </source>
</reference>
<dbReference type="EMBL" id="CACRXK020000793">
    <property type="protein sequence ID" value="CAB3984844.1"/>
    <property type="molecule type" value="Genomic_DNA"/>
</dbReference>
<feature type="non-terminal residue" evidence="1">
    <location>
        <position position="1"/>
    </location>
</feature>
<gene>
    <name evidence="1" type="ORF">PACLA_8A041502</name>
</gene>
<organism evidence="1 2">
    <name type="scientific">Paramuricea clavata</name>
    <name type="common">Red gorgonian</name>
    <name type="synonym">Violescent sea-whip</name>
    <dbReference type="NCBI Taxonomy" id="317549"/>
    <lineage>
        <taxon>Eukaryota</taxon>
        <taxon>Metazoa</taxon>
        <taxon>Cnidaria</taxon>
        <taxon>Anthozoa</taxon>
        <taxon>Octocorallia</taxon>
        <taxon>Malacalcyonacea</taxon>
        <taxon>Plexauridae</taxon>
        <taxon>Paramuricea</taxon>
    </lineage>
</organism>
<sequence length="175" mass="20542">IKRYCERSMISKKLNGFVDRYNTTLLLKDGKHNEDDQYVSMSSPLRNIENFLECLTNADKDGRIFIDNQEKTVTSTSELVNVFNDYLNDVGPKLAEKIEYEHNYCTNEWYINMDRGLYNIVVLLDLKKAFDTVNHEILLRKFERYGFGNKALDLLSNYLTNRTQRCQLNGMLSDQ</sequence>
<protein>
    <submittedName>
        <fullName evidence="1">Uncharacterized protein</fullName>
    </submittedName>
</protein>
<dbReference type="PANTHER" id="PTHR33332">
    <property type="entry name" value="REVERSE TRANSCRIPTASE DOMAIN-CONTAINING PROTEIN"/>
    <property type="match status" value="1"/>
</dbReference>
<name>A0A6S7FXD2_PARCT</name>
<comment type="caution">
    <text evidence="1">The sequence shown here is derived from an EMBL/GenBank/DDBJ whole genome shotgun (WGS) entry which is preliminary data.</text>
</comment>
<evidence type="ECO:0000313" key="1">
    <source>
        <dbReference type="EMBL" id="CAB3984844.1"/>
    </source>
</evidence>
<keyword evidence="2" id="KW-1185">Reference proteome</keyword>
<accession>A0A6S7FXD2</accession>
<dbReference type="Proteomes" id="UP001152795">
    <property type="component" value="Unassembled WGS sequence"/>
</dbReference>